<dbReference type="PANTHER" id="PTHR13593:SF113">
    <property type="entry name" value="SI:DKEY-266F7.9"/>
    <property type="match status" value="1"/>
</dbReference>
<dbReference type="PANTHER" id="PTHR13593">
    <property type="match status" value="1"/>
</dbReference>
<dbReference type="SUPFAM" id="SSF51695">
    <property type="entry name" value="PLC-like phosphodiesterases"/>
    <property type="match status" value="1"/>
</dbReference>
<evidence type="ECO:0008006" key="3">
    <source>
        <dbReference type="Google" id="ProtNLM"/>
    </source>
</evidence>
<gene>
    <name evidence="1" type="ORF">CTheo_8255</name>
</gene>
<sequence>MRLGATTLAHVPGAMARYRGYSVPSPPQILLKTPRPAIHSLRRSVTPSCCTSRTIDMARVNAATWMTDLFPLISKKKLSEIFIPGSHDSPMTIGCLSLSSDPDVPGPPTDWGPDADDSFTNLPFGSMIKAIVRNWAVTQTLNLSDQLHAGIRYFDFRIAKIGDEFKFTHSLQSNLDITKMLEPVSKFMREHTGEVLILHCQHFHKMNNEYDKLMEVFKSLFPDMLANSDMVQSSQFSDFVSSGKRVVLIWGDGAVGSLTDKTFVCDQWAVLDSPWRPERMRSRESLEEFLRETQHSRPSADPRLSVVQCILDCDDFRSRPWEFVTRQSLLAYESGLNSYLMEVVLPELGKSNGFIYMMDNVNNPDSQAIERVITLNEKVGNGLQGFNDLVKNAGLNGSWVACQTGILKHYVGFSGDSACLGLNAHFIAGEGSMSFSANYIPLGHQVGRMSFPPNDSICGIVLGVVVYDIWTDGTTGWWRLIKNPLGQPNVEVEVMSELSRGTSWEIGVWYLDTSGGKGIKPEFSDIGLDGSWVTGPGGASINIGFSGDRALLGDNVRSVGIRSHDSVLPLATSGSIFGPDEKTLRFPPDRSTSGLILCARLYNLSQSDGMWKLTGNPLGQTSMEVQFFSHPVLAETRWELEVWYLPL</sequence>
<dbReference type="InterPro" id="IPR017946">
    <property type="entry name" value="PLC-like_Pdiesterase_TIM-brl"/>
</dbReference>
<name>A0A5N5QA76_9AGAM</name>
<reference evidence="1 2" key="1">
    <citation type="journal article" date="2019" name="Fungal Biol. Biotechnol.">
        <title>Draft genome sequence of fastidious pathogen Ceratobasidium theobromae, which causes vascular-streak dieback in Theobroma cacao.</title>
        <authorList>
            <person name="Ali S.S."/>
            <person name="Asman A."/>
            <person name="Shao J."/>
            <person name="Firmansyah A.P."/>
            <person name="Susilo A.W."/>
            <person name="Rosmana A."/>
            <person name="McMahon P."/>
            <person name="Junaid M."/>
            <person name="Guest D."/>
            <person name="Kheng T.Y."/>
            <person name="Meinhardt L.W."/>
            <person name="Bailey B.A."/>
        </authorList>
    </citation>
    <scope>NUCLEOTIDE SEQUENCE [LARGE SCALE GENOMIC DNA]</scope>
    <source>
        <strain evidence="1 2">CT2</strain>
    </source>
</reference>
<proteinExistence type="predicted"/>
<dbReference type="GO" id="GO:0008081">
    <property type="term" value="F:phosphoric diester hydrolase activity"/>
    <property type="evidence" value="ECO:0007669"/>
    <property type="project" value="InterPro"/>
</dbReference>
<dbReference type="Proteomes" id="UP000383932">
    <property type="component" value="Unassembled WGS sequence"/>
</dbReference>
<dbReference type="PROSITE" id="PS50007">
    <property type="entry name" value="PIPLC_X_DOMAIN"/>
    <property type="match status" value="1"/>
</dbReference>
<dbReference type="GO" id="GO:0006629">
    <property type="term" value="P:lipid metabolic process"/>
    <property type="evidence" value="ECO:0007669"/>
    <property type="project" value="InterPro"/>
</dbReference>
<evidence type="ECO:0000313" key="2">
    <source>
        <dbReference type="Proteomes" id="UP000383932"/>
    </source>
</evidence>
<keyword evidence="2" id="KW-1185">Reference proteome</keyword>
<dbReference type="Gene3D" id="3.20.20.190">
    <property type="entry name" value="Phosphatidylinositol (PI) phosphodiesterase"/>
    <property type="match status" value="1"/>
</dbReference>
<protein>
    <recommendedName>
        <fullName evidence="3">Phosphatidylinositol-specific phospholipase C X domain-containing protein</fullName>
    </recommendedName>
</protein>
<evidence type="ECO:0000313" key="1">
    <source>
        <dbReference type="EMBL" id="KAB5588301.1"/>
    </source>
</evidence>
<dbReference type="OrthoDB" id="1046782at2759"/>
<dbReference type="AlphaFoldDB" id="A0A5N5QA76"/>
<comment type="caution">
    <text evidence="1">The sequence shown here is derived from an EMBL/GenBank/DDBJ whole genome shotgun (WGS) entry which is preliminary data.</text>
</comment>
<dbReference type="InterPro" id="IPR051057">
    <property type="entry name" value="PI-PLC_domain"/>
</dbReference>
<accession>A0A5N5QA76</accession>
<dbReference type="EMBL" id="SSOP01000495">
    <property type="protein sequence ID" value="KAB5588301.1"/>
    <property type="molecule type" value="Genomic_DNA"/>
</dbReference>
<organism evidence="1 2">
    <name type="scientific">Ceratobasidium theobromae</name>
    <dbReference type="NCBI Taxonomy" id="1582974"/>
    <lineage>
        <taxon>Eukaryota</taxon>
        <taxon>Fungi</taxon>
        <taxon>Dikarya</taxon>
        <taxon>Basidiomycota</taxon>
        <taxon>Agaricomycotina</taxon>
        <taxon>Agaricomycetes</taxon>
        <taxon>Cantharellales</taxon>
        <taxon>Ceratobasidiaceae</taxon>
        <taxon>Ceratobasidium</taxon>
    </lineage>
</organism>